<evidence type="ECO:0000256" key="5">
    <source>
        <dbReference type="ARBA" id="ARBA00022771"/>
    </source>
</evidence>
<evidence type="ECO:0000256" key="2">
    <source>
        <dbReference type="ARBA" id="ARBA00012483"/>
    </source>
</evidence>
<dbReference type="AlphaFoldDB" id="A0A0K9PEQ6"/>
<dbReference type="InterPro" id="IPR001841">
    <property type="entry name" value="Znf_RING"/>
</dbReference>
<evidence type="ECO:0000256" key="4">
    <source>
        <dbReference type="ARBA" id="ARBA00022723"/>
    </source>
</evidence>
<evidence type="ECO:0000313" key="12">
    <source>
        <dbReference type="Proteomes" id="UP000036987"/>
    </source>
</evidence>
<dbReference type="PANTHER" id="PTHR46463:SF27">
    <property type="entry name" value="OS03G0788800 PROTEIN"/>
    <property type="match status" value="1"/>
</dbReference>
<dbReference type="Pfam" id="PF13639">
    <property type="entry name" value="zf-RING_2"/>
    <property type="match status" value="1"/>
</dbReference>
<dbReference type="GO" id="GO:0061630">
    <property type="term" value="F:ubiquitin protein ligase activity"/>
    <property type="evidence" value="ECO:0007669"/>
    <property type="project" value="UniProtKB-EC"/>
</dbReference>
<dbReference type="GO" id="GO:0008270">
    <property type="term" value="F:zinc ion binding"/>
    <property type="evidence" value="ECO:0007669"/>
    <property type="project" value="UniProtKB-KW"/>
</dbReference>
<dbReference type="OrthoDB" id="1681166at2759"/>
<feature type="compositionally biased region" description="Polar residues" evidence="9">
    <location>
        <begin position="344"/>
        <end position="360"/>
    </location>
</feature>
<organism evidence="11 12">
    <name type="scientific">Zostera marina</name>
    <name type="common">Eelgrass</name>
    <dbReference type="NCBI Taxonomy" id="29655"/>
    <lineage>
        <taxon>Eukaryota</taxon>
        <taxon>Viridiplantae</taxon>
        <taxon>Streptophyta</taxon>
        <taxon>Embryophyta</taxon>
        <taxon>Tracheophyta</taxon>
        <taxon>Spermatophyta</taxon>
        <taxon>Magnoliopsida</taxon>
        <taxon>Liliopsida</taxon>
        <taxon>Zosteraceae</taxon>
        <taxon>Zostera</taxon>
    </lineage>
</organism>
<feature type="domain" description="RING-type" evidence="10">
    <location>
        <begin position="30"/>
        <end position="70"/>
    </location>
</feature>
<dbReference type="PROSITE" id="PS50089">
    <property type="entry name" value="ZF_RING_2"/>
    <property type="match status" value="1"/>
</dbReference>
<reference evidence="12" key="1">
    <citation type="journal article" date="2016" name="Nature">
        <title>The genome of the seagrass Zostera marina reveals angiosperm adaptation to the sea.</title>
        <authorList>
            <person name="Olsen J.L."/>
            <person name="Rouze P."/>
            <person name="Verhelst B."/>
            <person name="Lin Y.-C."/>
            <person name="Bayer T."/>
            <person name="Collen J."/>
            <person name="Dattolo E."/>
            <person name="De Paoli E."/>
            <person name="Dittami S."/>
            <person name="Maumus F."/>
            <person name="Michel G."/>
            <person name="Kersting A."/>
            <person name="Lauritano C."/>
            <person name="Lohaus R."/>
            <person name="Toepel M."/>
            <person name="Tonon T."/>
            <person name="Vanneste K."/>
            <person name="Amirebrahimi M."/>
            <person name="Brakel J."/>
            <person name="Bostroem C."/>
            <person name="Chovatia M."/>
            <person name="Grimwood J."/>
            <person name="Jenkins J.W."/>
            <person name="Jueterbock A."/>
            <person name="Mraz A."/>
            <person name="Stam W.T."/>
            <person name="Tice H."/>
            <person name="Bornberg-Bauer E."/>
            <person name="Green P.J."/>
            <person name="Pearson G.A."/>
            <person name="Procaccini G."/>
            <person name="Duarte C.M."/>
            <person name="Schmutz J."/>
            <person name="Reusch T.B.H."/>
            <person name="Van de Peer Y."/>
        </authorList>
    </citation>
    <scope>NUCLEOTIDE SEQUENCE [LARGE SCALE GENOMIC DNA]</scope>
    <source>
        <strain evidence="12">cv. Finnish</strain>
    </source>
</reference>
<proteinExistence type="predicted"/>
<dbReference type="PANTHER" id="PTHR46463">
    <property type="entry name" value="ZINC FINGER, RING/FYVE/PHD-TYPE"/>
    <property type="match status" value="1"/>
</dbReference>
<name>A0A0K9PEQ6_ZOSMR</name>
<evidence type="ECO:0000256" key="8">
    <source>
        <dbReference type="PROSITE-ProRule" id="PRU00175"/>
    </source>
</evidence>
<protein>
    <recommendedName>
        <fullName evidence="2">RING-type E3 ubiquitin transferase</fullName>
        <ecNumber evidence="2">2.3.2.27</ecNumber>
    </recommendedName>
</protein>
<feature type="region of interest" description="Disordered" evidence="9">
    <location>
        <begin position="273"/>
        <end position="294"/>
    </location>
</feature>
<evidence type="ECO:0000313" key="11">
    <source>
        <dbReference type="EMBL" id="KMZ67553.1"/>
    </source>
</evidence>
<gene>
    <name evidence="11" type="ORF">ZOSMA_264G00320</name>
</gene>
<feature type="compositionally biased region" description="Low complexity" evidence="9">
    <location>
        <begin position="366"/>
        <end position="383"/>
    </location>
</feature>
<dbReference type="Proteomes" id="UP000036987">
    <property type="component" value="Unassembled WGS sequence"/>
</dbReference>
<evidence type="ECO:0000256" key="9">
    <source>
        <dbReference type="SAM" id="MobiDB-lite"/>
    </source>
</evidence>
<evidence type="ECO:0000259" key="10">
    <source>
        <dbReference type="PROSITE" id="PS50089"/>
    </source>
</evidence>
<comment type="caution">
    <text evidence="11">The sequence shown here is derived from an EMBL/GenBank/DDBJ whole genome shotgun (WGS) entry which is preliminary data.</text>
</comment>
<dbReference type="EC" id="2.3.2.27" evidence="2"/>
<feature type="compositionally biased region" description="Polar residues" evidence="9">
    <location>
        <begin position="274"/>
        <end position="294"/>
    </location>
</feature>
<dbReference type="EMBL" id="LFYR01000901">
    <property type="protein sequence ID" value="KMZ67553.1"/>
    <property type="molecule type" value="Genomic_DNA"/>
</dbReference>
<evidence type="ECO:0000256" key="6">
    <source>
        <dbReference type="ARBA" id="ARBA00022786"/>
    </source>
</evidence>
<keyword evidence="7" id="KW-0862">Zinc</keyword>
<keyword evidence="5 8" id="KW-0863">Zinc-finger</keyword>
<sequence>MEEETVKVDSLNSAAAFVEGGIQDACEDACSICLEDFCDSDPSSVTECKHEYHLQCILEWCQRSSRCPMCWQPLSLKDPTSQELLEGVVKERAIRQNPPRNTTIFRHPTLGNFELQHLPDGANDADLEEQIIQHLAAATGMGRAHISRRDGHRGRTRGHGRPQYLVFSAHPSSPSVEPVSATSSQTDGEHNQPLSIPIAVGGDSTPPHHTTPTHTINFLSSSSGQTTAVNQERAGPSDFQVLSESIKTRFNAASTRYKESIIKSTRGWRDRLFSRNQSTPSDTPSEVQRNDTAATSGAGIETISNMTHQLHPDENSSNSTAATFVIPEMHSSTPPRSEIATMVGTAQSSSNSTPATSVIHTRQMYPSTPSMSETTTMTTTQSQAGDIEDDEGKNNHPESSSSSALLSKVEE</sequence>
<feature type="compositionally biased region" description="Low complexity" evidence="9">
    <location>
        <begin position="399"/>
        <end position="411"/>
    </location>
</feature>
<dbReference type="FunFam" id="3.30.40.10:FF:000705">
    <property type="entry name" value="E3 ubiquitin-protein ligase RHF2A isoform X1"/>
    <property type="match status" value="1"/>
</dbReference>
<dbReference type="STRING" id="29655.A0A0K9PEQ6"/>
<dbReference type="GO" id="GO:0004842">
    <property type="term" value="F:ubiquitin-protein transferase activity"/>
    <property type="evidence" value="ECO:0000318"/>
    <property type="project" value="GO_Central"/>
</dbReference>
<keyword evidence="3" id="KW-0808">Transferase</keyword>
<feature type="compositionally biased region" description="Polar residues" evidence="9">
    <location>
        <begin position="170"/>
        <end position="186"/>
    </location>
</feature>
<keyword evidence="6" id="KW-0833">Ubl conjugation pathway</keyword>
<evidence type="ECO:0000256" key="1">
    <source>
        <dbReference type="ARBA" id="ARBA00000900"/>
    </source>
</evidence>
<feature type="region of interest" description="Disordered" evidence="9">
    <location>
        <begin position="142"/>
        <end position="193"/>
    </location>
</feature>
<keyword evidence="4" id="KW-0479">Metal-binding</keyword>
<dbReference type="OMA" id="SSTPDHC"/>
<feature type="compositionally biased region" description="Basic residues" evidence="9">
    <location>
        <begin position="150"/>
        <end position="160"/>
    </location>
</feature>
<keyword evidence="12" id="KW-1185">Reference proteome</keyword>
<dbReference type="SMART" id="SM00184">
    <property type="entry name" value="RING"/>
    <property type="match status" value="1"/>
</dbReference>
<evidence type="ECO:0000256" key="7">
    <source>
        <dbReference type="ARBA" id="ARBA00022833"/>
    </source>
</evidence>
<dbReference type="Gene3D" id="3.30.40.10">
    <property type="entry name" value="Zinc/RING finger domain, C3HC4 (zinc finger)"/>
    <property type="match status" value="1"/>
</dbReference>
<evidence type="ECO:0000256" key="3">
    <source>
        <dbReference type="ARBA" id="ARBA00022679"/>
    </source>
</evidence>
<comment type="catalytic activity">
    <reaction evidence="1">
        <text>S-ubiquitinyl-[E2 ubiquitin-conjugating enzyme]-L-cysteine + [acceptor protein]-L-lysine = [E2 ubiquitin-conjugating enzyme]-L-cysteine + N(6)-ubiquitinyl-[acceptor protein]-L-lysine.</text>
        <dbReference type="EC" id="2.3.2.27"/>
    </reaction>
</comment>
<accession>A0A0K9PEQ6</accession>
<dbReference type="InterPro" id="IPR013083">
    <property type="entry name" value="Znf_RING/FYVE/PHD"/>
</dbReference>
<dbReference type="SUPFAM" id="SSF57850">
    <property type="entry name" value="RING/U-box"/>
    <property type="match status" value="1"/>
</dbReference>
<feature type="region of interest" description="Disordered" evidence="9">
    <location>
        <begin position="343"/>
        <end position="411"/>
    </location>
</feature>